<evidence type="ECO:0000313" key="3">
    <source>
        <dbReference type="Proteomes" id="UP001175271"/>
    </source>
</evidence>
<comment type="caution">
    <text evidence="2">The sequence shown here is derived from an EMBL/GenBank/DDBJ whole genome shotgun (WGS) entry which is preliminary data.</text>
</comment>
<dbReference type="Proteomes" id="UP001175271">
    <property type="component" value="Unassembled WGS sequence"/>
</dbReference>
<evidence type="ECO:0000313" key="2">
    <source>
        <dbReference type="EMBL" id="KAK0415762.1"/>
    </source>
</evidence>
<organism evidence="2 3">
    <name type="scientific">Steinernema hermaphroditum</name>
    <dbReference type="NCBI Taxonomy" id="289476"/>
    <lineage>
        <taxon>Eukaryota</taxon>
        <taxon>Metazoa</taxon>
        <taxon>Ecdysozoa</taxon>
        <taxon>Nematoda</taxon>
        <taxon>Chromadorea</taxon>
        <taxon>Rhabditida</taxon>
        <taxon>Tylenchina</taxon>
        <taxon>Panagrolaimomorpha</taxon>
        <taxon>Strongyloidoidea</taxon>
        <taxon>Steinernematidae</taxon>
        <taxon>Steinernema</taxon>
    </lineage>
</organism>
<proteinExistence type="predicted"/>
<dbReference type="PROSITE" id="PS00028">
    <property type="entry name" value="ZINC_FINGER_C2H2_1"/>
    <property type="match status" value="1"/>
</dbReference>
<protein>
    <recommendedName>
        <fullName evidence="1">C2H2-type domain-containing protein</fullName>
    </recommendedName>
</protein>
<dbReference type="AlphaFoldDB" id="A0AA39I0Y2"/>
<dbReference type="InterPro" id="IPR013087">
    <property type="entry name" value="Znf_C2H2_type"/>
</dbReference>
<reference evidence="2" key="1">
    <citation type="submission" date="2023-06" db="EMBL/GenBank/DDBJ databases">
        <title>Genomic analysis of the entomopathogenic nematode Steinernema hermaphroditum.</title>
        <authorList>
            <person name="Schwarz E.M."/>
            <person name="Heppert J.K."/>
            <person name="Baniya A."/>
            <person name="Schwartz H.T."/>
            <person name="Tan C.-H."/>
            <person name="Antoshechkin I."/>
            <person name="Sternberg P.W."/>
            <person name="Goodrich-Blair H."/>
            <person name="Dillman A.R."/>
        </authorList>
    </citation>
    <scope>NUCLEOTIDE SEQUENCE</scope>
    <source>
        <strain evidence="2">PS9179</strain>
        <tissue evidence="2">Whole animal</tissue>
    </source>
</reference>
<keyword evidence="3" id="KW-1185">Reference proteome</keyword>
<feature type="domain" description="C2H2-type" evidence="1">
    <location>
        <begin position="341"/>
        <end position="364"/>
    </location>
</feature>
<sequence length="682" mass="77068">MAVESVQHDGFYVVEDLELLAEVANHGTLYGQRVPMIIQDSAKNYRHTLLRHLEESAAQLRSEFNFGPNDIDESVRALTVGEVIIIEDEEDNVASEQDVRGVQDPPVKATTEVVQNVECSKPPHCQESVKTMRGVQEPLVEARIDVVQNVERSKPPHCQESVKTVRGVQEPLLNARTEVVQNVERSKPPHCQESVKTVRDVQEPLVEAQTEVVQNVECSKPPHCQESVKTVRGVQEPLVEARTEVVQNVERSKPPYCQESVKTVRGVQEPLVKARTEVVQNVERSKPPHCQESVKKAVEVRESPSKKWHCKLCNKWMVATMDNMSTLLRHIIAHESISCPCPVKRCSSTCVKATSLRQHLQSVHGFERNDLNKGNFAQVVVNLEKTAEEKAKAKLNVYFPKFKGYLEQAGGLLVERPSEVVQNVERSNPPPCQKNVTETVSAKGNKSWKWHCKVCKKWVVAKPSNVSTLICHIMCHEHQSCPCPVKRCDCICTSVVSLRQHLKDIHGFNRKQLVVRKYIQVLEEMERSAKKTANAKIGVYFPAFNSNLEQAKDTFDVSLTKRFLEKNEQLWQCQKCMKQLKQASAAGLLSHIATHEKESCPCFMEGCNFIGNSTSSLGDHLRNEHEFSAETLKLYRPLLERLEIAQRDRVSAKLNDYFPPSSCITSEVGNSRKRARQQSRSG</sequence>
<name>A0AA39I0Y2_9BILA</name>
<dbReference type="SMART" id="SM00355">
    <property type="entry name" value="ZnF_C2H2"/>
    <property type="match status" value="6"/>
</dbReference>
<evidence type="ECO:0000259" key="1">
    <source>
        <dbReference type="PROSITE" id="PS00028"/>
    </source>
</evidence>
<dbReference type="EMBL" id="JAUCMV010000002">
    <property type="protein sequence ID" value="KAK0415762.1"/>
    <property type="molecule type" value="Genomic_DNA"/>
</dbReference>
<gene>
    <name evidence="2" type="ORF">QR680_012104</name>
</gene>
<accession>A0AA39I0Y2</accession>